<comment type="caution">
    <text evidence="4">The sequence shown here is derived from an EMBL/GenBank/DDBJ whole genome shotgun (WGS) entry which is preliminary data.</text>
</comment>
<dbReference type="AlphaFoldDB" id="A0AA39QXR3"/>
<dbReference type="PANTHER" id="PTHR37534">
    <property type="entry name" value="TRANSCRIPTIONAL ACTIVATOR PROTEIN UGA3"/>
    <property type="match status" value="1"/>
</dbReference>
<dbReference type="EMBL" id="JAFEKC020000014">
    <property type="protein sequence ID" value="KAK0511135.1"/>
    <property type="molecule type" value="Genomic_DNA"/>
</dbReference>
<proteinExistence type="predicted"/>
<comment type="subcellular location">
    <subcellularLocation>
        <location evidence="1">Nucleus</location>
    </subcellularLocation>
</comment>
<dbReference type="GO" id="GO:0003700">
    <property type="term" value="F:DNA-binding transcription factor activity"/>
    <property type="evidence" value="ECO:0007669"/>
    <property type="project" value="TreeGrafter"/>
</dbReference>
<dbReference type="GO" id="GO:0045944">
    <property type="term" value="P:positive regulation of transcription by RNA polymerase II"/>
    <property type="evidence" value="ECO:0007669"/>
    <property type="project" value="TreeGrafter"/>
</dbReference>
<dbReference type="Pfam" id="PF11951">
    <property type="entry name" value="Fungal_trans_2"/>
    <property type="match status" value="1"/>
</dbReference>
<keyword evidence="2" id="KW-0539">Nucleus</keyword>
<evidence type="ECO:0000256" key="3">
    <source>
        <dbReference type="SAM" id="MobiDB-lite"/>
    </source>
</evidence>
<evidence type="ECO:0000256" key="1">
    <source>
        <dbReference type="ARBA" id="ARBA00004123"/>
    </source>
</evidence>
<accession>A0AA39QXR3</accession>
<dbReference type="GO" id="GO:0000976">
    <property type="term" value="F:transcription cis-regulatory region binding"/>
    <property type="evidence" value="ECO:0007669"/>
    <property type="project" value="TreeGrafter"/>
</dbReference>
<reference evidence="4" key="1">
    <citation type="submission" date="2023-03" db="EMBL/GenBank/DDBJ databases">
        <title>Complete genome of Cladonia borealis.</title>
        <authorList>
            <person name="Park H."/>
        </authorList>
    </citation>
    <scope>NUCLEOTIDE SEQUENCE</scope>
    <source>
        <strain evidence="4">ANT050790</strain>
    </source>
</reference>
<evidence type="ECO:0000313" key="5">
    <source>
        <dbReference type="Proteomes" id="UP001166286"/>
    </source>
</evidence>
<dbReference type="InterPro" id="IPR021858">
    <property type="entry name" value="Fun_TF"/>
</dbReference>
<dbReference type="Proteomes" id="UP001166286">
    <property type="component" value="Unassembled WGS sequence"/>
</dbReference>
<feature type="region of interest" description="Disordered" evidence="3">
    <location>
        <begin position="21"/>
        <end position="113"/>
    </location>
</feature>
<dbReference type="PANTHER" id="PTHR37534:SF2">
    <property type="entry name" value="N-ACETYLTRANSFERASE DOMAIN-CONTAINING PROTEIN"/>
    <property type="match status" value="1"/>
</dbReference>
<name>A0AA39QXR3_9LECA</name>
<dbReference type="GO" id="GO:0005634">
    <property type="term" value="C:nucleus"/>
    <property type="evidence" value="ECO:0007669"/>
    <property type="project" value="UniProtKB-SubCell"/>
</dbReference>
<sequence>MGKVEFVDESSDLANTYRGADINAATNHNKQSLGDRFQNPSRSSPSKISVHDIQPNSLSPHKSSDAGISPLYPTIDEANPDTETHPSTYQRHEQTFETENNVDDSNAPAVDANGEWNTTTQELRGSLEYTQHDFHLKTRSASSVNSHSILTQDTPTSPVWSYQERREWPLDSTNEFHLLQHYVDSLAPWRIQFDVADSRRHFAKTAPVMAASSPLLMNAILALSALHLSRVSDYDGYDAVRYHDKCLEHMVPMLDDHDTPKDDNLLLTTVFLHLYEDLESAADSRRHLLATSVVLPSRGICLSSQLRRAVFWVHLRQEVYIACVEQSTVQADLDICTSESSLESSDDDAEWVHRALWICAQVLQWAFGSESTHGRWRELCKLVADWEKRRPSSFDPVLFRPRDPVKGCWFPEICHITDEHVVGIHFITLASLFLTTYDPTVPRMGPRMKSVMTATQETALSHVRTLWGIAACNEYVPARFTANLAINLCGSWFRDRAEQAALIEFMSETEQCSGWPRQHAQRRLIEEWGWYDT</sequence>
<gene>
    <name evidence="4" type="ORF">JMJ35_006687</name>
</gene>
<feature type="compositionally biased region" description="Polar residues" evidence="3">
    <location>
        <begin position="24"/>
        <end position="47"/>
    </location>
</feature>
<evidence type="ECO:0000313" key="4">
    <source>
        <dbReference type="EMBL" id="KAK0511135.1"/>
    </source>
</evidence>
<protein>
    <submittedName>
        <fullName evidence="4">Uncharacterized protein</fullName>
    </submittedName>
</protein>
<organism evidence="4 5">
    <name type="scientific">Cladonia borealis</name>
    <dbReference type="NCBI Taxonomy" id="184061"/>
    <lineage>
        <taxon>Eukaryota</taxon>
        <taxon>Fungi</taxon>
        <taxon>Dikarya</taxon>
        <taxon>Ascomycota</taxon>
        <taxon>Pezizomycotina</taxon>
        <taxon>Lecanoromycetes</taxon>
        <taxon>OSLEUM clade</taxon>
        <taxon>Lecanoromycetidae</taxon>
        <taxon>Lecanorales</taxon>
        <taxon>Lecanorineae</taxon>
        <taxon>Cladoniaceae</taxon>
        <taxon>Cladonia</taxon>
    </lineage>
</organism>
<keyword evidence="5" id="KW-1185">Reference proteome</keyword>
<evidence type="ECO:0000256" key="2">
    <source>
        <dbReference type="ARBA" id="ARBA00023242"/>
    </source>
</evidence>